<feature type="region of interest" description="Disordered" evidence="1">
    <location>
        <begin position="121"/>
        <end position="162"/>
    </location>
</feature>
<evidence type="ECO:0000313" key="3">
    <source>
        <dbReference type="Proteomes" id="UP000190648"/>
    </source>
</evidence>
<sequence>MGEGGRGQRVSPAARGGSAAGCRPRTRLTPPRCSAGWGRVQVVLRVRGGVCVLGLSLGFCYGLGGRESTTLKITRGSERQELPEGTPRGVGGAGDTRRVSSCVSPCAWGCAGLRLAGTPGEEELHHARQVRGKSPPAPPAEVEAFPPPPAGAVPLTPAERGT</sequence>
<accession>A0A1V4JBT4</accession>
<feature type="region of interest" description="Disordered" evidence="1">
    <location>
        <begin position="77"/>
        <end position="96"/>
    </location>
</feature>
<gene>
    <name evidence="2" type="ORF">AV530_012580</name>
</gene>
<evidence type="ECO:0000256" key="1">
    <source>
        <dbReference type="SAM" id="MobiDB-lite"/>
    </source>
</evidence>
<protein>
    <submittedName>
        <fullName evidence="2">Uncharacterized protein</fullName>
    </submittedName>
</protein>
<reference evidence="2 3" key="1">
    <citation type="submission" date="2016-02" db="EMBL/GenBank/DDBJ databases">
        <title>Band-tailed pigeon sequencing and assembly.</title>
        <authorList>
            <person name="Soares A.E."/>
            <person name="Novak B.J."/>
            <person name="Rice E.S."/>
            <person name="O'Connell B."/>
            <person name="Chang D."/>
            <person name="Weber S."/>
            <person name="Shapiro B."/>
        </authorList>
    </citation>
    <scope>NUCLEOTIDE SEQUENCE [LARGE SCALE GENOMIC DNA]</scope>
    <source>
        <strain evidence="2">BTP2013</strain>
        <tissue evidence="2">Blood</tissue>
    </source>
</reference>
<feature type="compositionally biased region" description="Low complexity" evidence="1">
    <location>
        <begin position="152"/>
        <end position="162"/>
    </location>
</feature>
<feature type="region of interest" description="Disordered" evidence="1">
    <location>
        <begin position="1"/>
        <end position="25"/>
    </location>
</feature>
<proteinExistence type="predicted"/>
<keyword evidence="3" id="KW-1185">Reference proteome</keyword>
<dbReference type="AlphaFoldDB" id="A0A1V4JBT4"/>
<comment type="caution">
    <text evidence="2">The sequence shown here is derived from an EMBL/GenBank/DDBJ whole genome shotgun (WGS) entry which is preliminary data.</text>
</comment>
<dbReference type="Proteomes" id="UP000190648">
    <property type="component" value="Unassembled WGS sequence"/>
</dbReference>
<feature type="compositionally biased region" description="Pro residues" evidence="1">
    <location>
        <begin position="135"/>
        <end position="151"/>
    </location>
</feature>
<evidence type="ECO:0000313" key="2">
    <source>
        <dbReference type="EMBL" id="OPJ69560.1"/>
    </source>
</evidence>
<name>A0A1V4JBT4_PATFA</name>
<dbReference type="EMBL" id="LSYS01008075">
    <property type="protein sequence ID" value="OPJ69560.1"/>
    <property type="molecule type" value="Genomic_DNA"/>
</dbReference>
<organism evidence="2 3">
    <name type="scientific">Patagioenas fasciata monilis</name>
    <dbReference type="NCBI Taxonomy" id="372326"/>
    <lineage>
        <taxon>Eukaryota</taxon>
        <taxon>Metazoa</taxon>
        <taxon>Chordata</taxon>
        <taxon>Craniata</taxon>
        <taxon>Vertebrata</taxon>
        <taxon>Euteleostomi</taxon>
        <taxon>Archelosauria</taxon>
        <taxon>Archosauria</taxon>
        <taxon>Dinosauria</taxon>
        <taxon>Saurischia</taxon>
        <taxon>Theropoda</taxon>
        <taxon>Coelurosauria</taxon>
        <taxon>Aves</taxon>
        <taxon>Neognathae</taxon>
        <taxon>Neoaves</taxon>
        <taxon>Columbimorphae</taxon>
        <taxon>Columbiformes</taxon>
        <taxon>Columbidae</taxon>
        <taxon>Patagioenas</taxon>
    </lineage>
</organism>